<dbReference type="GO" id="GO:0048038">
    <property type="term" value="F:quinone binding"/>
    <property type="evidence" value="ECO:0007669"/>
    <property type="project" value="TreeGrafter"/>
</dbReference>
<keyword evidence="6" id="KW-1185">Reference proteome</keyword>
<dbReference type="GO" id="GO:0019301">
    <property type="term" value="P:rhamnose catabolic process"/>
    <property type="evidence" value="ECO:0007669"/>
    <property type="project" value="UniProtKB-ARBA"/>
</dbReference>
<dbReference type="STRING" id="1367422.A0A178ZLX1"/>
<evidence type="ECO:0000256" key="1">
    <source>
        <dbReference type="ARBA" id="ARBA00006484"/>
    </source>
</evidence>
<dbReference type="OrthoDB" id="1669814at2759"/>
<dbReference type="RefSeq" id="XP_018693580.1">
    <property type="nucleotide sequence ID" value="XM_018836727.1"/>
</dbReference>
<dbReference type="GO" id="GO:0006633">
    <property type="term" value="P:fatty acid biosynthetic process"/>
    <property type="evidence" value="ECO:0007669"/>
    <property type="project" value="TreeGrafter"/>
</dbReference>
<dbReference type="InterPro" id="IPR036291">
    <property type="entry name" value="NAD(P)-bd_dom_sf"/>
</dbReference>
<evidence type="ECO:0000256" key="3">
    <source>
        <dbReference type="ARBA" id="ARBA00023002"/>
    </source>
</evidence>
<dbReference type="PRINTS" id="PR00080">
    <property type="entry name" value="SDRFAMILY"/>
</dbReference>
<dbReference type="PANTHER" id="PTHR42760">
    <property type="entry name" value="SHORT-CHAIN DEHYDROGENASES/REDUCTASES FAMILY MEMBER"/>
    <property type="match status" value="1"/>
</dbReference>
<accession>A0A178ZLX1</accession>
<dbReference type="FunFam" id="3.40.50.720:FF:000417">
    <property type="entry name" value="Glucose 1-dehydrogenase, putative"/>
    <property type="match status" value="1"/>
</dbReference>
<evidence type="ECO:0000313" key="6">
    <source>
        <dbReference type="Proteomes" id="UP000078343"/>
    </source>
</evidence>
<evidence type="ECO:0000256" key="2">
    <source>
        <dbReference type="ARBA" id="ARBA00022857"/>
    </source>
</evidence>
<dbReference type="Pfam" id="PF13561">
    <property type="entry name" value="adh_short_C2"/>
    <property type="match status" value="1"/>
</dbReference>
<dbReference type="SUPFAM" id="SSF51735">
    <property type="entry name" value="NAD(P)-binding Rossmann-fold domains"/>
    <property type="match status" value="1"/>
</dbReference>
<evidence type="ECO:0008006" key="7">
    <source>
        <dbReference type="Google" id="ProtNLM"/>
    </source>
</evidence>
<dbReference type="InterPro" id="IPR002347">
    <property type="entry name" value="SDR_fam"/>
</dbReference>
<keyword evidence="2" id="KW-0521">NADP</keyword>
<protein>
    <recommendedName>
        <fullName evidence="7">Glucose 1-dehydrogenase</fullName>
    </recommendedName>
</protein>
<evidence type="ECO:0000256" key="4">
    <source>
        <dbReference type="ARBA" id="ARBA00023308"/>
    </source>
</evidence>
<reference evidence="5 6" key="1">
    <citation type="submission" date="2016-04" db="EMBL/GenBank/DDBJ databases">
        <title>Draft genome of Fonsecaea erecta CBS 125763.</title>
        <authorList>
            <person name="Weiss V.A."/>
            <person name="Vicente V.A."/>
            <person name="Raittz R.T."/>
            <person name="Moreno L.F."/>
            <person name="De Souza E.M."/>
            <person name="Pedrosa F.O."/>
            <person name="Steffens M.B."/>
            <person name="Faoro H."/>
            <person name="Tadra-Sfeir M.Z."/>
            <person name="Najafzadeh M.J."/>
            <person name="Felipe M.S."/>
            <person name="Teixeira M."/>
            <person name="Sun J."/>
            <person name="Xi L."/>
            <person name="Gomes R."/>
            <person name="De Azevedo C.M."/>
            <person name="Salgado C.G."/>
            <person name="Da Silva M.B."/>
            <person name="Nascimento M.F."/>
            <person name="Queiroz-Telles F."/>
            <person name="Attili D.S."/>
            <person name="Gorbushina A."/>
        </authorList>
    </citation>
    <scope>NUCLEOTIDE SEQUENCE [LARGE SCALE GENOMIC DNA]</scope>
    <source>
        <strain evidence="5 6">CBS 125763</strain>
    </source>
</reference>
<dbReference type="PANTHER" id="PTHR42760:SF83">
    <property type="entry name" value="(3R)-3-HYDROXYACYL-COA DEHYDROGENASE"/>
    <property type="match status" value="1"/>
</dbReference>
<proteinExistence type="inferred from homology"/>
<dbReference type="GeneID" id="30009383"/>
<name>A0A178ZLX1_9EURO</name>
<dbReference type="PRINTS" id="PR00081">
    <property type="entry name" value="GDHRDH"/>
</dbReference>
<sequence>MAGLLRNKVVAITGASQGIGRATALACAQQGAGLVLHHLGTEQTRSDMDALQTELRAIDPSLRHTSFGGDVVQPETPTNLVSEAVRRFGRLDVLINNAGICTFADFHEVTPALLERHMAVNFTAAYMLTQAATRQMVAQGNNNNNTINNTGGSVVSIASITAVQGSSALTHYAPSKAAVLGMTVACASALGRHGIRFNSICPGTIETDMNKAHLDRDGLRAVMAGKTALGRLGTPEDIAGAAVFFASDLSAYVTGQYLLVDGGASTHYE</sequence>
<keyword evidence="4" id="KW-0684">Rhamnose metabolism</keyword>
<gene>
    <name evidence="5" type="ORF">AYL99_05215</name>
</gene>
<evidence type="ECO:0000313" key="5">
    <source>
        <dbReference type="EMBL" id="OAP60213.1"/>
    </source>
</evidence>
<comment type="caution">
    <text evidence="5">The sequence shown here is derived from an EMBL/GenBank/DDBJ whole genome shotgun (WGS) entry which is preliminary data.</text>
</comment>
<dbReference type="CDD" id="cd05233">
    <property type="entry name" value="SDR_c"/>
    <property type="match status" value="1"/>
</dbReference>
<keyword evidence="3" id="KW-0560">Oxidoreductase</keyword>
<organism evidence="5 6">
    <name type="scientific">Fonsecaea erecta</name>
    <dbReference type="NCBI Taxonomy" id="1367422"/>
    <lineage>
        <taxon>Eukaryota</taxon>
        <taxon>Fungi</taxon>
        <taxon>Dikarya</taxon>
        <taxon>Ascomycota</taxon>
        <taxon>Pezizomycotina</taxon>
        <taxon>Eurotiomycetes</taxon>
        <taxon>Chaetothyriomycetidae</taxon>
        <taxon>Chaetothyriales</taxon>
        <taxon>Herpotrichiellaceae</taxon>
        <taxon>Fonsecaea</taxon>
    </lineage>
</organism>
<comment type="similarity">
    <text evidence="1">Belongs to the short-chain dehydrogenases/reductases (SDR) family.</text>
</comment>
<dbReference type="GO" id="GO:0016616">
    <property type="term" value="F:oxidoreductase activity, acting on the CH-OH group of donors, NAD or NADP as acceptor"/>
    <property type="evidence" value="ECO:0007669"/>
    <property type="project" value="TreeGrafter"/>
</dbReference>
<dbReference type="AlphaFoldDB" id="A0A178ZLX1"/>
<dbReference type="EMBL" id="LVYI01000004">
    <property type="protein sequence ID" value="OAP60213.1"/>
    <property type="molecule type" value="Genomic_DNA"/>
</dbReference>
<dbReference type="Gene3D" id="3.40.50.720">
    <property type="entry name" value="NAD(P)-binding Rossmann-like Domain"/>
    <property type="match status" value="1"/>
</dbReference>
<dbReference type="Proteomes" id="UP000078343">
    <property type="component" value="Unassembled WGS sequence"/>
</dbReference>